<organism evidence="2 3">
    <name type="scientific">Devosia psychrophila</name>
    <dbReference type="NCBI Taxonomy" id="728005"/>
    <lineage>
        <taxon>Bacteria</taxon>
        <taxon>Pseudomonadati</taxon>
        <taxon>Pseudomonadota</taxon>
        <taxon>Alphaproteobacteria</taxon>
        <taxon>Hyphomicrobiales</taxon>
        <taxon>Devosiaceae</taxon>
        <taxon>Devosia</taxon>
    </lineage>
</organism>
<keyword evidence="1" id="KW-0472">Membrane</keyword>
<dbReference type="RefSeq" id="WP_199533555.1">
    <property type="nucleotide sequence ID" value="NZ_FOMB01000015.1"/>
</dbReference>
<feature type="transmembrane region" description="Helical" evidence="1">
    <location>
        <begin position="35"/>
        <end position="57"/>
    </location>
</feature>
<evidence type="ECO:0000256" key="1">
    <source>
        <dbReference type="SAM" id="Phobius"/>
    </source>
</evidence>
<dbReference type="AlphaFoldDB" id="A0A1I1NBT9"/>
<evidence type="ECO:0000313" key="2">
    <source>
        <dbReference type="EMBL" id="SFC94935.1"/>
    </source>
</evidence>
<accession>A0A1I1NBT9</accession>
<proteinExistence type="predicted"/>
<evidence type="ECO:0000313" key="3">
    <source>
        <dbReference type="Proteomes" id="UP000182258"/>
    </source>
</evidence>
<keyword evidence="1" id="KW-0812">Transmembrane</keyword>
<dbReference type="EMBL" id="FOMB01000015">
    <property type="protein sequence ID" value="SFC94935.1"/>
    <property type="molecule type" value="Genomic_DNA"/>
</dbReference>
<dbReference type="STRING" id="728005.SAMN04488059_11572"/>
<keyword evidence="1" id="KW-1133">Transmembrane helix</keyword>
<dbReference type="Proteomes" id="UP000182258">
    <property type="component" value="Unassembled WGS sequence"/>
</dbReference>
<feature type="transmembrane region" description="Helical" evidence="1">
    <location>
        <begin position="63"/>
        <end position="82"/>
    </location>
</feature>
<protein>
    <submittedName>
        <fullName evidence="2">Uncharacterized protein</fullName>
    </submittedName>
</protein>
<name>A0A1I1NBT9_9HYPH</name>
<sequence>MFTPIRKFVVYCWNFLFNNEVSPLRHIPDVATRHYVLQALGFMWAISFALAVGSYTFMAVNVIGHAVLIAAAAVTVATWTAATAKPELFVLGSARPEQDSPKGQNKP</sequence>
<reference evidence="2 3" key="1">
    <citation type="submission" date="2016-10" db="EMBL/GenBank/DDBJ databases">
        <authorList>
            <person name="de Groot N.N."/>
        </authorList>
    </citation>
    <scope>NUCLEOTIDE SEQUENCE [LARGE SCALE GENOMIC DNA]</scope>
    <source>
        <strain evidence="2 3">CGMCC 1.10210</strain>
    </source>
</reference>
<gene>
    <name evidence="2" type="ORF">SAMN04488059_11572</name>
</gene>